<evidence type="ECO:0000256" key="5">
    <source>
        <dbReference type="SAM" id="Phobius"/>
    </source>
</evidence>
<comment type="subcellular location">
    <subcellularLocation>
        <location evidence="1">Membrane</location>
        <topology evidence="1">Multi-pass membrane protein</topology>
    </subcellularLocation>
</comment>
<feature type="transmembrane region" description="Helical" evidence="5">
    <location>
        <begin position="74"/>
        <end position="94"/>
    </location>
</feature>
<evidence type="ECO:0000259" key="6">
    <source>
        <dbReference type="Pfam" id="PF00324"/>
    </source>
</evidence>
<gene>
    <name evidence="7" type="ORF">ACFFIZ_00010</name>
</gene>
<sequence length="153" mass="16448">MGLEATAIFAEGAKRPERTIPRATFIAVALIAGFYVFSTWSITQYFGPATAQAAALEGLETFFLVAAADVLGRWSVTAIELLLIVSLFASAFSFHNTINRYFFALGREGLLPRSLGLVYQRHGSPHVAGRAQSLMALALLVAAVVTDVFDPPV</sequence>
<name>A0ABV6CDH6_9RHOB</name>
<keyword evidence="4 5" id="KW-0472">Membrane</keyword>
<dbReference type="Proteomes" id="UP001589795">
    <property type="component" value="Unassembled WGS sequence"/>
</dbReference>
<dbReference type="InterPro" id="IPR004841">
    <property type="entry name" value="AA-permease/SLC12A_dom"/>
</dbReference>
<dbReference type="Pfam" id="PF00324">
    <property type="entry name" value="AA_permease"/>
    <property type="match status" value="1"/>
</dbReference>
<feature type="domain" description="Amino acid permease/ SLC12A" evidence="6">
    <location>
        <begin position="1"/>
        <end position="145"/>
    </location>
</feature>
<protein>
    <submittedName>
        <fullName evidence="7">APC family permease</fullName>
    </submittedName>
</protein>
<evidence type="ECO:0000256" key="1">
    <source>
        <dbReference type="ARBA" id="ARBA00004141"/>
    </source>
</evidence>
<dbReference type="InterPro" id="IPR050367">
    <property type="entry name" value="APC_superfamily"/>
</dbReference>
<dbReference type="PANTHER" id="PTHR42770:SF16">
    <property type="entry name" value="AMINO ACID PERMEASE"/>
    <property type="match status" value="1"/>
</dbReference>
<dbReference type="EMBL" id="JBHLWQ010000001">
    <property type="protein sequence ID" value="MFC0198778.1"/>
    <property type="molecule type" value="Genomic_DNA"/>
</dbReference>
<dbReference type="RefSeq" id="WP_265508749.1">
    <property type="nucleotide sequence ID" value="NZ_JAOTBE010000108.1"/>
</dbReference>
<dbReference type="Gene3D" id="1.20.1740.10">
    <property type="entry name" value="Amino acid/polyamine transporter I"/>
    <property type="match status" value="1"/>
</dbReference>
<keyword evidence="2 5" id="KW-0812">Transmembrane</keyword>
<accession>A0ABV6CDH6</accession>
<organism evidence="7 8">
    <name type="scientific">Paracoccus rhizosphaerae</name>
    <dbReference type="NCBI Taxonomy" id="1133347"/>
    <lineage>
        <taxon>Bacteria</taxon>
        <taxon>Pseudomonadati</taxon>
        <taxon>Pseudomonadota</taxon>
        <taxon>Alphaproteobacteria</taxon>
        <taxon>Rhodobacterales</taxon>
        <taxon>Paracoccaceae</taxon>
        <taxon>Paracoccus</taxon>
    </lineage>
</organism>
<proteinExistence type="predicted"/>
<evidence type="ECO:0000313" key="7">
    <source>
        <dbReference type="EMBL" id="MFC0198778.1"/>
    </source>
</evidence>
<dbReference type="PANTHER" id="PTHR42770">
    <property type="entry name" value="AMINO ACID TRANSPORTER-RELATED"/>
    <property type="match status" value="1"/>
</dbReference>
<evidence type="ECO:0000256" key="3">
    <source>
        <dbReference type="ARBA" id="ARBA00022989"/>
    </source>
</evidence>
<evidence type="ECO:0000313" key="8">
    <source>
        <dbReference type="Proteomes" id="UP001589795"/>
    </source>
</evidence>
<evidence type="ECO:0000256" key="4">
    <source>
        <dbReference type="ARBA" id="ARBA00023136"/>
    </source>
</evidence>
<keyword evidence="3 5" id="KW-1133">Transmembrane helix</keyword>
<evidence type="ECO:0000256" key="2">
    <source>
        <dbReference type="ARBA" id="ARBA00022692"/>
    </source>
</evidence>
<keyword evidence="8" id="KW-1185">Reference proteome</keyword>
<reference evidence="7 8" key="1">
    <citation type="submission" date="2024-09" db="EMBL/GenBank/DDBJ databases">
        <authorList>
            <person name="Sun Q."/>
            <person name="Mori K."/>
        </authorList>
    </citation>
    <scope>NUCLEOTIDE SEQUENCE [LARGE SCALE GENOMIC DNA]</scope>
    <source>
        <strain evidence="7 8">CCM 7904</strain>
    </source>
</reference>
<feature type="transmembrane region" description="Helical" evidence="5">
    <location>
        <begin position="23"/>
        <end position="42"/>
    </location>
</feature>
<comment type="caution">
    <text evidence="7">The sequence shown here is derived from an EMBL/GenBank/DDBJ whole genome shotgun (WGS) entry which is preliminary data.</text>
</comment>